<dbReference type="OrthoDB" id="9811611at2"/>
<reference evidence="5 6" key="1">
    <citation type="submission" date="2019-02" db="EMBL/GenBank/DDBJ databases">
        <title>Deep-cultivation of Planctomycetes and their phenomic and genomic characterization uncovers novel biology.</title>
        <authorList>
            <person name="Wiegand S."/>
            <person name="Jogler M."/>
            <person name="Boedeker C."/>
            <person name="Pinto D."/>
            <person name="Vollmers J."/>
            <person name="Rivas-Marin E."/>
            <person name="Kohn T."/>
            <person name="Peeters S.H."/>
            <person name="Heuer A."/>
            <person name="Rast P."/>
            <person name="Oberbeckmann S."/>
            <person name="Bunk B."/>
            <person name="Jeske O."/>
            <person name="Meyerdierks A."/>
            <person name="Storesund J.E."/>
            <person name="Kallscheuer N."/>
            <person name="Luecker S."/>
            <person name="Lage O.M."/>
            <person name="Pohl T."/>
            <person name="Merkel B.J."/>
            <person name="Hornburger P."/>
            <person name="Mueller R.-W."/>
            <person name="Bruemmer F."/>
            <person name="Labrenz M."/>
            <person name="Spormann A.M."/>
            <person name="Op Den Camp H."/>
            <person name="Overmann J."/>
            <person name="Amann R."/>
            <person name="Jetten M.S.M."/>
            <person name="Mascher T."/>
            <person name="Medema M.H."/>
            <person name="Devos D.P."/>
            <person name="Kaster A.-K."/>
            <person name="Ovreas L."/>
            <person name="Rohde M."/>
            <person name="Galperin M.Y."/>
            <person name="Jogler C."/>
        </authorList>
    </citation>
    <scope>NUCLEOTIDE SEQUENCE [LARGE SCALE GENOMIC DNA]</scope>
    <source>
        <strain evidence="5 6">Pla52o</strain>
    </source>
</reference>
<dbReference type="Gene3D" id="3.90.220.20">
    <property type="entry name" value="DNA methylase specificity domains"/>
    <property type="match status" value="2"/>
</dbReference>
<dbReference type="InterPro" id="IPR051212">
    <property type="entry name" value="Type-I_RE_S_subunit"/>
</dbReference>
<dbReference type="RefSeq" id="WP_146593622.1">
    <property type="nucleotide sequence ID" value="NZ_SJPT01000002.1"/>
</dbReference>
<evidence type="ECO:0000256" key="3">
    <source>
        <dbReference type="ARBA" id="ARBA00023125"/>
    </source>
</evidence>
<dbReference type="Pfam" id="PF01420">
    <property type="entry name" value="Methylase_S"/>
    <property type="match status" value="2"/>
</dbReference>
<accession>A0A5C6CQ25</accession>
<dbReference type="PANTHER" id="PTHR43140">
    <property type="entry name" value="TYPE-1 RESTRICTION ENZYME ECOKI SPECIFICITY PROTEIN"/>
    <property type="match status" value="1"/>
</dbReference>
<dbReference type="GO" id="GO:0009307">
    <property type="term" value="P:DNA restriction-modification system"/>
    <property type="evidence" value="ECO:0007669"/>
    <property type="project" value="UniProtKB-KW"/>
</dbReference>
<proteinExistence type="inferred from homology"/>
<dbReference type="Proteomes" id="UP000316304">
    <property type="component" value="Unassembled WGS sequence"/>
</dbReference>
<comment type="similarity">
    <text evidence="1">Belongs to the type-I restriction system S methylase family.</text>
</comment>
<dbReference type="CDD" id="cd17517">
    <property type="entry name" value="RMtype1_S_EcoKI_StySPI-TRD2-CR2_like"/>
    <property type="match status" value="1"/>
</dbReference>
<dbReference type="PANTHER" id="PTHR43140:SF1">
    <property type="entry name" value="TYPE I RESTRICTION ENZYME ECOKI SPECIFICITY SUBUNIT"/>
    <property type="match status" value="1"/>
</dbReference>
<gene>
    <name evidence="5" type="primary">hsdS_1</name>
    <name evidence="5" type="ORF">Pla52o_11850</name>
</gene>
<dbReference type="GO" id="GO:0003677">
    <property type="term" value="F:DNA binding"/>
    <property type="evidence" value="ECO:0007669"/>
    <property type="project" value="UniProtKB-KW"/>
</dbReference>
<name>A0A5C6CQ25_9BACT</name>
<dbReference type="SUPFAM" id="SSF116734">
    <property type="entry name" value="DNA methylase specificity domain"/>
    <property type="match status" value="2"/>
</dbReference>
<feature type="domain" description="Type I restriction modification DNA specificity" evidence="4">
    <location>
        <begin position="199"/>
        <end position="368"/>
    </location>
</feature>
<evidence type="ECO:0000256" key="1">
    <source>
        <dbReference type="ARBA" id="ARBA00010923"/>
    </source>
</evidence>
<keyword evidence="6" id="KW-1185">Reference proteome</keyword>
<evidence type="ECO:0000313" key="6">
    <source>
        <dbReference type="Proteomes" id="UP000316304"/>
    </source>
</evidence>
<evidence type="ECO:0000256" key="2">
    <source>
        <dbReference type="ARBA" id="ARBA00022747"/>
    </source>
</evidence>
<keyword evidence="3" id="KW-0238">DNA-binding</keyword>
<dbReference type="EMBL" id="SJPT01000002">
    <property type="protein sequence ID" value="TWU24889.1"/>
    <property type="molecule type" value="Genomic_DNA"/>
</dbReference>
<dbReference type="InterPro" id="IPR044946">
    <property type="entry name" value="Restrct_endonuc_typeI_TRD_sf"/>
</dbReference>
<comment type="caution">
    <text evidence="5">The sequence shown here is derived from an EMBL/GenBank/DDBJ whole genome shotgun (WGS) entry which is preliminary data.</text>
</comment>
<feature type="domain" description="Type I restriction modification DNA specificity" evidence="4">
    <location>
        <begin position="14"/>
        <end position="174"/>
    </location>
</feature>
<organism evidence="5 6">
    <name type="scientific">Novipirellula galeiformis</name>
    <dbReference type="NCBI Taxonomy" id="2528004"/>
    <lineage>
        <taxon>Bacteria</taxon>
        <taxon>Pseudomonadati</taxon>
        <taxon>Planctomycetota</taxon>
        <taxon>Planctomycetia</taxon>
        <taxon>Pirellulales</taxon>
        <taxon>Pirellulaceae</taxon>
        <taxon>Novipirellula</taxon>
    </lineage>
</organism>
<protein>
    <submittedName>
        <fullName evidence="5">Type-1 restriction enzyme EcoKI specificity protein</fullName>
    </submittedName>
</protein>
<evidence type="ECO:0000313" key="5">
    <source>
        <dbReference type="EMBL" id="TWU24889.1"/>
    </source>
</evidence>
<keyword evidence="2" id="KW-0680">Restriction system</keyword>
<sequence length="403" mass="45539">MTSDTTIDLTTDTEWKSVTFGEVVKDVKESEREPVAAGLEFYVGLEHMTPNNLELSEWGSLFEDDVSFTKRFRKGQVLFGKRRAYQRKVVVADFDGICSSDILTFKPLNADLIPELLPFIVQSDAFFDHALDTSSGSLSPRTRWSQLKDFPFLLPPRDIQHKIASILNNTELTIRGYEQSAERLLKVIDVISVNYLRQGWDGVQLGELLTDLQYGSSKKMCSESEKTVPILRIPNVVDRSIDLSDLSHTELSDTDKDKYHLENDDVLIVRTNGNPEYVGRTAVVRELPPNTVFASYLIRLRCDSSKLLPTFLHVALASPRVRRTLRHEIRSSAGNYNLNTKGIKRQVLPLPPLKDQQDFVDEIEGLYTKHAELNCHAEACKTLKRSLLNHLLSGNCDLMGADA</sequence>
<dbReference type="InterPro" id="IPR000055">
    <property type="entry name" value="Restrct_endonuc_typeI_TRD"/>
</dbReference>
<evidence type="ECO:0000259" key="4">
    <source>
        <dbReference type="Pfam" id="PF01420"/>
    </source>
</evidence>
<dbReference type="AlphaFoldDB" id="A0A5C6CQ25"/>